<reference evidence="1" key="1">
    <citation type="journal article" date="2021" name="Sci. Rep.">
        <title>Diploid genomic architecture of Nitzschia inconspicua, an elite biomass production diatom.</title>
        <authorList>
            <person name="Oliver A."/>
            <person name="Podell S."/>
            <person name="Pinowska A."/>
            <person name="Traller J.C."/>
            <person name="Smith S.R."/>
            <person name="McClure R."/>
            <person name="Beliaev A."/>
            <person name="Bohutskyi P."/>
            <person name="Hill E.A."/>
            <person name="Rabines A."/>
            <person name="Zheng H."/>
            <person name="Allen L.Z."/>
            <person name="Kuo A."/>
            <person name="Grigoriev I.V."/>
            <person name="Allen A.E."/>
            <person name="Hazlebeck D."/>
            <person name="Allen E.E."/>
        </authorList>
    </citation>
    <scope>NUCLEOTIDE SEQUENCE</scope>
    <source>
        <strain evidence="1">Hildebrandi</strain>
    </source>
</reference>
<reference evidence="1" key="2">
    <citation type="submission" date="2021-04" db="EMBL/GenBank/DDBJ databases">
        <authorList>
            <person name="Podell S."/>
        </authorList>
    </citation>
    <scope>NUCLEOTIDE SEQUENCE</scope>
    <source>
        <strain evidence="1">Hildebrandi</strain>
    </source>
</reference>
<comment type="caution">
    <text evidence="1">The sequence shown here is derived from an EMBL/GenBank/DDBJ whole genome shotgun (WGS) entry which is preliminary data.</text>
</comment>
<evidence type="ECO:0000313" key="2">
    <source>
        <dbReference type="Proteomes" id="UP000693970"/>
    </source>
</evidence>
<gene>
    <name evidence="1" type="ORF">IV203_027930</name>
</gene>
<accession>A0A9K3Q6I6</accession>
<evidence type="ECO:0000313" key="1">
    <source>
        <dbReference type="EMBL" id="KAG7370184.1"/>
    </source>
</evidence>
<name>A0A9K3Q6I6_9STRA</name>
<proteinExistence type="predicted"/>
<sequence length="150" mass="16855">MGADDQEDHLSAGRRSVMWSGWTHSYDPSNKLDDDERITANPRSFRSLHVSKGDGMQCGADEMIFDLVIRPPKIPVDEDVLEWGTTASWLRNGDNTREPGPQLDQRLSRLLIVGGHNDKENESCPTISQEVSSDVFVLTSDVSPQVHEHW</sequence>
<dbReference type="Proteomes" id="UP000693970">
    <property type="component" value="Unassembled WGS sequence"/>
</dbReference>
<protein>
    <submittedName>
        <fullName evidence="1">Uncharacterized protein</fullName>
    </submittedName>
</protein>
<dbReference type="EMBL" id="JAGRRH010000005">
    <property type="protein sequence ID" value="KAG7370184.1"/>
    <property type="molecule type" value="Genomic_DNA"/>
</dbReference>
<keyword evidence="2" id="KW-1185">Reference proteome</keyword>
<organism evidence="1 2">
    <name type="scientific">Nitzschia inconspicua</name>
    <dbReference type="NCBI Taxonomy" id="303405"/>
    <lineage>
        <taxon>Eukaryota</taxon>
        <taxon>Sar</taxon>
        <taxon>Stramenopiles</taxon>
        <taxon>Ochrophyta</taxon>
        <taxon>Bacillariophyta</taxon>
        <taxon>Bacillariophyceae</taxon>
        <taxon>Bacillariophycidae</taxon>
        <taxon>Bacillariales</taxon>
        <taxon>Bacillariaceae</taxon>
        <taxon>Nitzschia</taxon>
    </lineage>
</organism>
<dbReference type="AlphaFoldDB" id="A0A9K3Q6I6"/>